<dbReference type="AlphaFoldDB" id="A0A4Q9DM77"/>
<dbReference type="Pfam" id="PF10432">
    <property type="entry name" value="bact-PGI_C"/>
    <property type="match status" value="1"/>
</dbReference>
<evidence type="ECO:0000313" key="5">
    <source>
        <dbReference type="Proteomes" id="UP000293142"/>
    </source>
</evidence>
<dbReference type="InterPro" id="IPR019490">
    <property type="entry name" value="Glu6P/Mann6P_isomerase_C"/>
</dbReference>
<evidence type="ECO:0000313" key="4">
    <source>
        <dbReference type="EMBL" id="TBL75152.1"/>
    </source>
</evidence>
<dbReference type="InterPro" id="IPR001347">
    <property type="entry name" value="SIS_dom"/>
</dbReference>
<evidence type="ECO:0000256" key="2">
    <source>
        <dbReference type="ARBA" id="ARBA00023235"/>
    </source>
</evidence>
<dbReference type="GO" id="GO:0005975">
    <property type="term" value="P:carbohydrate metabolic process"/>
    <property type="evidence" value="ECO:0007669"/>
    <property type="project" value="InterPro"/>
</dbReference>
<dbReference type="GO" id="GO:0004476">
    <property type="term" value="F:mannose-6-phosphate isomerase activity"/>
    <property type="evidence" value="ECO:0007669"/>
    <property type="project" value="InterPro"/>
</dbReference>
<dbReference type="GO" id="GO:0097367">
    <property type="term" value="F:carbohydrate derivative binding"/>
    <property type="evidence" value="ECO:0007669"/>
    <property type="project" value="InterPro"/>
</dbReference>
<organism evidence="4 5">
    <name type="scientific">Paenibacillus thalictri</name>
    <dbReference type="NCBI Taxonomy" id="2527873"/>
    <lineage>
        <taxon>Bacteria</taxon>
        <taxon>Bacillati</taxon>
        <taxon>Bacillota</taxon>
        <taxon>Bacilli</taxon>
        <taxon>Bacillales</taxon>
        <taxon>Paenibacillaceae</taxon>
        <taxon>Paenibacillus</taxon>
    </lineage>
</organism>
<dbReference type="OrthoDB" id="9771734at2"/>
<protein>
    <submittedName>
        <fullName evidence="4">Bifunctional phosphoglucose/phosphomannose isomerase</fullName>
    </submittedName>
</protein>
<gene>
    <name evidence="4" type="ORF">EYB31_24425</name>
</gene>
<dbReference type="GO" id="GO:0004347">
    <property type="term" value="F:glucose-6-phosphate isomerase activity"/>
    <property type="evidence" value="ECO:0007669"/>
    <property type="project" value="InterPro"/>
</dbReference>
<sequence length="356" mass="38694">MRTSLDHTEALLQLDKSQLLQATAAGHKWIAEGYERALQFEAPKLTRSIHEIVVCSVGGGPVASLVQLKSLVHDRLRVPVILSQAYSMPAYVDEDSLVIVVNYSGGSEEIVSAYEHAAKTGAFILVMSAGGKAKEIAAEHGHSFYALPEGRVPRIISTGHVLVPLLVILHQMGLLDDPAADIAETAALLERLSDQYGAEVPLERNAAKQIAAEMDGLIPVIYGTLPFTDAAALRFKNQLAENGKVMAFANAMSALHHDEAYGWDADSAMLRQFHFTLLRDREDSPAMSKRIAATRDVLRGQAGGVRELASIGESRLARLCSLVHTIDFVTLYTALIRGVNPAQSDALNRFRKLYTS</sequence>
<dbReference type="EMBL" id="SIRE01000018">
    <property type="protein sequence ID" value="TBL75152.1"/>
    <property type="molecule type" value="Genomic_DNA"/>
</dbReference>
<dbReference type="Gene3D" id="3.40.50.10490">
    <property type="entry name" value="Glucose-6-phosphate isomerase like protein, domain 1"/>
    <property type="match status" value="2"/>
</dbReference>
<dbReference type="Proteomes" id="UP000293142">
    <property type="component" value="Unassembled WGS sequence"/>
</dbReference>
<keyword evidence="2 4" id="KW-0413">Isomerase</keyword>
<accession>A0A4Q9DM77</accession>
<keyword evidence="5" id="KW-1185">Reference proteome</keyword>
<dbReference type="RefSeq" id="WP_131016048.1">
    <property type="nucleotide sequence ID" value="NZ_SIRE01000018.1"/>
</dbReference>
<proteinExistence type="inferred from homology"/>
<feature type="domain" description="SIS" evidence="3">
    <location>
        <begin position="41"/>
        <end position="178"/>
    </location>
</feature>
<comment type="caution">
    <text evidence="4">The sequence shown here is derived from an EMBL/GenBank/DDBJ whole genome shotgun (WGS) entry which is preliminary data.</text>
</comment>
<dbReference type="CDD" id="cd05637">
    <property type="entry name" value="SIS_PGI_PMI_2"/>
    <property type="match status" value="1"/>
</dbReference>
<dbReference type="SUPFAM" id="SSF53697">
    <property type="entry name" value="SIS domain"/>
    <property type="match status" value="1"/>
</dbReference>
<evidence type="ECO:0000259" key="3">
    <source>
        <dbReference type="PROSITE" id="PS51464"/>
    </source>
</evidence>
<dbReference type="PROSITE" id="PS51464">
    <property type="entry name" value="SIS"/>
    <property type="match status" value="1"/>
</dbReference>
<comment type="similarity">
    <text evidence="1">Belongs to the PGI/PMI family.</text>
</comment>
<dbReference type="GO" id="GO:1901135">
    <property type="term" value="P:carbohydrate derivative metabolic process"/>
    <property type="evidence" value="ECO:0007669"/>
    <property type="project" value="InterPro"/>
</dbReference>
<reference evidence="4 5" key="1">
    <citation type="submission" date="2019-02" db="EMBL/GenBank/DDBJ databases">
        <title>Paenibacillus sp. nov., isolated from surface-sterilized tissue of Thalictrum simplex L.</title>
        <authorList>
            <person name="Tuo L."/>
        </authorList>
    </citation>
    <scope>NUCLEOTIDE SEQUENCE [LARGE SCALE GENOMIC DNA]</scope>
    <source>
        <strain evidence="4 5">N2SHLJ1</strain>
    </source>
</reference>
<evidence type="ECO:0000256" key="1">
    <source>
        <dbReference type="ARBA" id="ARBA00010523"/>
    </source>
</evidence>
<name>A0A4Q9DM77_9BACL</name>
<dbReference type="InterPro" id="IPR046348">
    <property type="entry name" value="SIS_dom_sf"/>
</dbReference>